<keyword evidence="2" id="KW-1185">Reference proteome</keyword>
<gene>
    <name evidence="1" type="ORF">X798_03524</name>
</gene>
<accession>A0A183H831</accession>
<evidence type="ECO:0000313" key="1">
    <source>
        <dbReference type="EMBL" id="OZC09566.1"/>
    </source>
</evidence>
<dbReference type="EMBL" id="KZ269993">
    <property type="protein sequence ID" value="OZC09566.1"/>
    <property type="molecule type" value="Genomic_DNA"/>
</dbReference>
<organism evidence="3">
    <name type="scientific">Onchocerca flexuosa</name>
    <dbReference type="NCBI Taxonomy" id="387005"/>
    <lineage>
        <taxon>Eukaryota</taxon>
        <taxon>Metazoa</taxon>
        <taxon>Ecdysozoa</taxon>
        <taxon>Nematoda</taxon>
        <taxon>Chromadorea</taxon>
        <taxon>Rhabditida</taxon>
        <taxon>Spirurina</taxon>
        <taxon>Spiruromorpha</taxon>
        <taxon>Filarioidea</taxon>
        <taxon>Onchocercidae</taxon>
        <taxon>Onchocerca</taxon>
    </lineage>
</organism>
<dbReference type="Proteomes" id="UP000242913">
    <property type="component" value="Unassembled WGS sequence"/>
</dbReference>
<evidence type="ECO:0000313" key="2">
    <source>
        <dbReference type="Proteomes" id="UP000242913"/>
    </source>
</evidence>
<dbReference type="AlphaFoldDB" id="A0A183H831"/>
<name>A0A183H831_9BILA</name>
<reference evidence="3" key="2">
    <citation type="submission" date="2016-06" db="UniProtKB">
        <authorList>
            <consortium name="WormBaseParasite"/>
        </authorList>
    </citation>
    <scope>IDENTIFICATION</scope>
</reference>
<dbReference type="WBParaSite" id="OFLC_0000364201-mRNA-1">
    <property type="protein sequence ID" value="OFLC_0000364201-mRNA-1"/>
    <property type="gene ID" value="OFLC_0000364201"/>
</dbReference>
<reference evidence="1 2" key="1">
    <citation type="submission" date="2015-12" db="EMBL/GenBank/DDBJ databases">
        <title>Draft genome of the nematode, Onchocerca flexuosa.</title>
        <authorList>
            <person name="Mitreva M."/>
        </authorList>
    </citation>
    <scope>NUCLEOTIDE SEQUENCE [LARGE SCALE GENOMIC DNA]</scope>
    <source>
        <strain evidence="1">Red Deer</strain>
    </source>
</reference>
<protein>
    <submittedName>
        <fullName evidence="1 3">Uncharacterized protein</fullName>
    </submittedName>
</protein>
<proteinExistence type="predicted"/>
<evidence type="ECO:0000313" key="3">
    <source>
        <dbReference type="WBParaSite" id="OFLC_0000364201-mRNA-1"/>
    </source>
</evidence>
<sequence length="70" mass="8150">MDREQMVCYGVKEQSDNMRFRPFIAITALPSPWNQCTWDRWLIGYGGYPKPTEPFGTAIITHSLFSARHE</sequence>